<dbReference type="GO" id="GO:0009396">
    <property type="term" value="P:folic acid-containing compound biosynthetic process"/>
    <property type="evidence" value="ECO:0007669"/>
    <property type="project" value="TreeGrafter"/>
</dbReference>
<dbReference type="InterPro" id="IPR024185">
    <property type="entry name" value="FTHF_cligase-like_sf"/>
</dbReference>
<gene>
    <name evidence="7" type="ORF">OXX778_LOCUS16239</name>
</gene>
<evidence type="ECO:0000256" key="3">
    <source>
        <dbReference type="ARBA" id="ARBA00022840"/>
    </source>
</evidence>
<accession>A0A814GKT5</accession>
<dbReference type="GO" id="GO:0030272">
    <property type="term" value="F:5-formyltetrahydrofolate cyclo-ligase activity"/>
    <property type="evidence" value="ECO:0007669"/>
    <property type="project" value="UniProtKB-EC"/>
</dbReference>
<feature type="binding site" evidence="6">
    <location>
        <begin position="166"/>
        <end position="174"/>
    </location>
    <ligand>
        <name>ATP</name>
        <dbReference type="ChEBI" id="CHEBI:30616"/>
    </ligand>
</feature>
<dbReference type="AlphaFoldDB" id="A0A814GKT5"/>
<feature type="binding site" evidence="6">
    <location>
        <position position="62"/>
    </location>
    <ligand>
        <name>substrate</name>
    </ligand>
</feature>
<dbReference type="Proteomes" id="UP000663879">
    <property type="component" value="Unassembled WGS sequence"/>
</dbReference>
<evidence type="ECO:0000256" key="5">
    <source>
        <dbReference type="ARBA" id="ARBA00038966"/>
    </source>
</evidence>
<dbReference type="GO" id="GO:0035999">
    <property type="term" value="P:tetrahydrofolate interconversion"/>
    <property type="evidence" value="ECO:0007669"/>
    <property type="project" value="TreeGrafter"/>
</dbReference>
<comment type="catalytic activity">
    <reaction evidence="4">
        <text>(6S)-5-formyl-5,6,7,8-tetrahydrofolate + ATP = (6R)-5,10-methenyltetrahydrofolate + ADP + phosphate</text>
        <dbReference type="Rhea" id="RHEA:10488"/>
        <dbReference type="ChEBI" id="CHEBI:30616"/>
        <dbReference type="ChEBI" id="CHEBI:43474"/>
        <dbReference type="ChEBI" id="CHEBI:57455"/>
        <dbReference type="ChEBI" id="CHEBI:57457"/>
        <dbReference type="ChEBI" id="CHEBI:456216"/>
        <dbReference type="EC" id="6.3.3.2"/>
    </reaction>
</comment>
<dbReference type="GO" id="GO:0005524">
    <property type="term" value="F:ATP binding"/>
    <property type="evidence" value="ECO:0007669"/>
    <property type="project" value="UniProtKB-KW"/>
</dbReference>
<dbReference type="Gene3D" id="3.40.50.10420">
    <property type="entry name" value="NagB/RpiA/CoA transferase-like"/>
    <property type="match status" value="1"/>
</dbReference>
<comment type="similarity">
    <text evidence="1">Belongs to the 5-formyltetrahydrofolate cyclo-ligase family.</text>
</comment>
<dbReference type="OrthoDB" id="2015992at2759"/>
<dbReference type="PANTHER" id="PTHR23407:SF1">
    <property type="entry name" value="5-FORMYLTETRAHYDROFOLATE CYCLO-LIGASE"/>
    <property type="match status" value="1"/>
</dbReference>
<dbReference type="InterPro" id="IPR037171">
    <property type="entry name" value="NagB/RpiA_transferase-like"/>
</dbReference>
<keyword evidence="2 6" id="KW-0547">Nucleotide-binding</keyword>
<reference evidence="7" key="1">
    <citation type="submission" date="2021-02" db="EMBL/GenBank/DDBJ databases">
        <authorList>
            <person name="Nowell W R."/>
        </authorList>
    </citation>
    <scope>NUCLEOTIDE SEQUENCE</scope>
    <source>
        <strain evidence="7">Ploen Becks lab</strain>
    </source>
</reference>
<dbReference type="PANTHER" id="PTHR23407">
    <property type="entry name" value="ATPASE INHIBITOR/5-FORMYLTETRAHYDROFOLATE CYCLO-LIGASE"/>
    <property type="match status" value="1"/>
</dbReference>
<dbReference type="PIRSF" id="PIRSF006806">
    <property type="entry name" value="FTHF_cligase"/>
    <property type="match status" value="1"/>
</dbReference>
<dbReference type="SUPFAM" id="SSF100950">
    <property type="entry name" value="NagB/RpiA/CoA transferase-like"/>
    <property type="match status" value="1"/>
</dbReference>
<name>A0A814GKT5_9BILA</name>
<feature type="binding site" evidence="6">
    <location>
        <position position="56"/>
    </location>
    <ligand>
        <name>substrate</name>
    </ligand>
</feature>
<dbReference type="EMBL" id="CAJNOC010003780">
    <property type="protein sequence ID" value="CAF0997638.1"/>
    <property type="molecule type" value="Genomic_DNA"/>
</dbReference>
<organism evidence="7 8">
    <name type="scientific">Brachionus calyciflorus</name>
    <dbReference type="NCBI Taxonomy" id="104777"/>
    <lineage>
        <taxon>Eukaryota</taxon>
        <taxon>Metazoa</taxon>
        <taxon>Spiralia</taxon>
        <taxon>Gnathifera</taxon>
        <taxon>Rotifera</taxon>
        <taxon>Eurotatoria</taxon>
        <taxon>Monogononta</taxon>
        <taxon>Pseudotrocha</taxon>
        <taxon>Ploima</taxon>
        <taxon>Brachionidae</taxon>
        <taxon>Brachionus</taxon>
    </lineage>
</organism>
<evidence type="ECO:0000256" key="1">
    <source>
        <dbReference type="ARBA" id="ARBA00010638"/>
    </source>
</evidence>
<evidence type="ECO:0000313" key="8">
    <source>
        <dbReference type="Proteomes" id="UP000663879"/>
    </source>
</evidence>
<feature type="binding site" evidence="6">
    <location>
        <begin position="9"/>
        <end position="13"/>
    </location>
    <ligand>
        <name>ATP</name>
        <dbReference type="ChEBI" id="CHEBI:30616"/>
    </ligand>
</feature>
<keyword evidence="8" id="KW-1185">Reference proteome</keyword>
<dbReference type="InterPro" id="IPR002698">
    <property type="entry name" value="FTHF_cligase"/>
</dbReference>
<keyword evidence="3 6" id="KW-0067">ATP-binding</keyword>
<sequence>MNSNIFLLKSNLRKLMKVNLKELSVEEKLRQTESVINYLLNSCERFKQSKHVALYLAMKHEEIDTIPLIENLLANESRNKKIYVPHIEFNPNKNDDKTQSDMVFYELKNLKQYQNEMNTNNKYNIRQFNDVSSLEKADESLFDLVIVPGLAFSIDKNENALRRITRMGRGKGYYDRFLSKIPNCYTLAIGFNEQYLPLNPSINMELPFDEDKDVKLNQFLYERILNQ</sequence>
<evidence type="ECO:0000256" key="2">
    <source>
        <dbReference type="ARBA" id="ARBA00022741"/>
    </source>
</evidence>
<evidence type="ECO:0000256" key="6">
    <source>
        <dbReference type="PIRSR" id="PIRSR006806-1"/>
    </source>
</evidence>
<evidence type="ECO:0000313" key="7">
    <source>
        <dbReference type="EMBL" id="CAF0997638.1"/>
    </source>
</evidence>
<dbReference type="Pfam" id="PF01812">
    <property type="entry name" value="5-FTHF_cyc-lig"/>
    <property type="match status" value="1"/>
</dbReference>
<dbReference type="EC" id="6.3.3.2" evidence="5"/>
<evidence type="ECO:0000256" key="4">
    <source>
        <dbReference type="ARBA" id="ARBA00036539"/>
    </source>
</evidence>
<proteinExistence type="inferred from homology"/>
<protein>
    <recommendedName>
        <fullName evidence="5">5-formyltetrahydrofolate cyclo-ligase</fullName>
        <ecNumber evidence="5">6.3.3.2</ecNumber>
    </recommendedName>
</protein>
<comment type="caution">
    <text evidence="7">The sequence shown here is derived from an EMBL/GenBank/DDBJ whole genome shotgun (WGS) entry which is preliminary data.</text>
</comment>